<accession>A0A399EP52</accession>
<dbReference type="AlphaFoldDB" id="A0A399EP52"/>
<dbReference type="OrthoDB" id="9961821at2"/>
<gene>
    <name evidence="1" type="ORF">Mterra_01615</name>
</gene>
<protein>
    <submittedName>
        <fullName evidence="1">Uncharacterized protein</fullName>
    </submittedName>
</protein>
<dbReference type="Proteomes" id="UP000265715">
    <property type="component" value="Unassembled WGS sequence"/>
</dbReference>
<evidence type="ECO:0000313" key="1">
    <source>
        <dbReference type="EMBL" id="RIH85758.1"/>
    </source>
</evidence>
<evidence type="ECO:0000313" key="2">
    <source>
        <dbReference type="Proteomes" id="UP000265715"/>
    </source>
</evidence>
<dbReference type="EMBL" id="QXDL01000054">
    <property type="protein sequence ID" value="RIH85758.1"/>
    <property type="molecule type" value="Genomic_DNA"/>
</dbReference>
<comment type="caution">
    <text evidence="1">The sequence shown here is derived from an EMBL/GenBank/DDBJ whole genome shotgun (WGS) entry which is preliminary data.</text>
</comment>
<sequence>MHELKSRMEDLEQLAALALAHPRATPRIRRLINEALRDFRGMVLFAMHFENPKWIAEATETIEEPIRHIERFFLKFAVKA</sequence>
<reference evidence="1 2" key="1">
    <citation type="submission" date="2018-08" db="EMBL/GenBank/DDBJ databases">
        <title>Meiothermus terrae DSM 26712 genome sequencing project.</title>
        <authorList>
            <person name="Da Costa M.S."/>
            <person name="Albuquerque L."/>
            <person name="Raposo P."/>
            <person name="Froufe H.J.C."/>
            <person name="Barroso C.S."/>
            <person name="Egas C."/>
        </authorList>
    </citation>
    <scope>NUCLEOTIDE SEQUENCE [LARGE SCALE GENOMIC DNA]</scope>
    <source>
        <strain evidence="1 2">DSM 26712</strain>
    </source>
</reference>
<proteinExistence type="predicted"/>
<dbReference type="RefSeq" id="WP_147372608.1">
    <property type="nucleotide sequence ID" value="NZ_QXDL01000054.1"/>
</dbReference>
<keyword evidence="2" id="KW-1185">Reference proteome</keyword>
<name>A0A399EP52_9DEIN</name>
<organism evidence="1 2">
    <name type="scientific">Calidithermus terrae</name>
    <dbReference type="NCBI Taxonomy" id="1408545"/>
    <lineage>
        <taxon>Bacteria</taxon>
        <taxon>Thermotogati</taxon>
        <taxon>Deinococcota</taxon>
        <taxon>Deinococci</taxon>
        <taxon>Thermales</taxon>
        <taxon>Thermaceae</taxon>
        <taxon>Calidithermus</taxon>
    </lineage>
</organism>